<comment type="caution">
    <text evidence="2">The sequence shown here is derived from an EMBL/GenBank/DDBJ whole genome shotgun (WGS) entry which is preliminary data.</text>
</comment>
<dbReference type="AlphaFoldDB" id="A0A225URS4"/>
<dbReference type="OrthoDB" id="107260at2759"/>
<dbReference type="EMBL" id="NBNE01012619">
    <property type="protein sequence ID" value="OWY95680.1"/>
    <property type="molecule type" value="Genomic_DNA"/>
</dbReference>
<organism evidence="2 3">
    <name type="scientific">Phytophthora megakarya</name>
    <dbReference type="NCBI Taxonomy" id="4795"/>
    <lineage>
        <taxon>Eukaryota</taxon>
        <taxon>Sar</taxon>
        <taxon>Stramenopiles</taxon>
        <taxon>Oomycota</taxon>
        <taxon>Peronosporomycetes</taxon>
        <taxon>Peronosporales</taxon>
        <taxon>Peronosporaceae</taxon>
        <taxon>Phytophthora</taxon>
    </lineage>
</organism>
<evidence type="ECO:0000313" key="3">
    <source>
        <dbReference type="Proteomes" id="UP000198211"/>
    </source>
</evidence>
<sequence length="179" mass="18793">MTTLSGVGLSPGHASSFVGRINFTTCCTGCDRVVPVGSCGGVPLGSRGRASLGTATIAFPGGSRAVQSLPGRVPSFRPWATTSGRSFRHSWPQSRPPGGSLASTCGKWTTPSADYHSTRHPGSDPLVNGTQVCVRYQTATGCSFPRCTHVHRLHNLPSDVLQWIADHHGALKGGHPQHT</sequence>
<name>A0A225URS4_9STRA</name>
<evidence type="ECO:0000256" key="1">
    <source>
        <dbReference type="SAM" id="MobiDB-lite"/>
    </source>
</evidence>
<keyword evidence="3" id="KW-1185">Reference proteome</keyword>
<proteinExistence type="predicted"/>
<reference evidence="3" key="1">
    <citation type="submission" date="2017-03" db="EMBL/GenBank/DDBJ databases">
        <title>Phytopthora megakarya and P. palmivora, two closely related causual agents of cacao black pod achieved similar genome size and gene model numbers by different mechanisms.</title>
        <authorList>
            <person name="Ali S."/>
            <person name="Shao J."/>
            <person name="Larry D.J."/>
            <person name="Kronmiller B."/>
            <person name="Shen D."/>
            <person name="Strem M.D."/>
            <person name="Melnick R.L."/>
            <person name="Guiltinan M.J."/>
            <person name="Tyler B.M."/>
            <person name="Meinhardt L.W."/>
            <person name="Bailey B.A."/>
        </authorList>
    </citation>
    <scope>NUCLEOTIDE SEQUENCE [LARGE SCALE GENOMIC DNA]</scope>
    <source>
        <strain evidence="3">zdho120</strain>
    </source>
</reference>
<accession>A0A225URS4</accession>
<dbReference type="Proteomes" id="UP000198211">
    <property type="component" value="Unassembled WGS sequence"/>
</dbReference>
<gene>
    <name evidence="2" type="ORF">PHMEG_00034251</name>
</gene>
<feature type="region of interest" description="Disordered" evidence="1">
    <location>
        <begin position="84"/>
        <end position="104"/>
    </location>
</feature>
<evidence type="ECO:0000313" key="2">
    <source>
        <dbReference type="EMBL" id="OWY95680.1"/>
    </source>
</evidence>
<protein>
    <submittedName>
        <fullName evidence="2">Uncharacterized protein</fullName>
    </submittedName>
</protein>